<evidence type="ECO:0000313" key="3">
    <source>
        <dbReference type="EMBL" id="GFS02942.1"/>
    </source>
</evidence>
<organism evidence="3 4">
    <name type="scientific">Elysia marginata</name>
    <dbReference type="NCBI Taxonomy" id="1093978"/>
    <lineage>
        <taxon>Eukaryota</taxon>
        <taxon>Metazoa</taxon>
        <taxon>Spiralia</taxon>
        <taxon>Lophotrochozoa</taxon>
        <taxon>Mollusca</taxon>
        <taxon>Gastropoda</taxon>
        <taxon>Heterobranchia</taxon>
        <taxon>Euthyneura</taxon>
        <taxon>Panpulmonata</taxon>
        <taxon>Sacoglossa</taxon>
        <taxon>Placobranchoidea</taxon>
        <taxon>Plakobranchidae</taxon>
        <taxon>Elysia</taxon>
    </lineage>
</organism>
<dbReference type="Gene3D" id="1.10.10.60">
    <property type="entry name" value="Homeodomain-like"/>
    <property type="match status" value="1"/>
</dbReference>
<comment type="subcellular location">
    <subcellularLocation>
        <location evidence="1">Nucleus</location>
    </subcellularLocation>
</comment>
<dbReference type="PROSITE" id="PS50960">
    <property type="entry name" value="HTH_PSQ"/>
    <property type="match status" value="1"/>
</dbReference>
<keyword evidence="1" id="KW-0539">Nucleus</keyword>
<dbReference type="InterPro" id="IPR009057">
    <property type="entry name" value="Homeodomain-like_sf"/>
</dbReference>
<dbReference type="SUPFAM" id="SSF46689">
    <property type="entry name" value="Homeodomain-like"/>
    <property type="match status" value="1"/>
</dbReference>
<comment type="caution">
    <text evidence="3">The sequence shown here is derived from an EMBL/GenBank/DDBJ whole genome shotgun (WGS) entry which is preliminary data.</text>
</comment>
<keyword evidence="1" id="KW-0238">DNA-binding</keyword>
<evidence type="ECO:0000256" key="1">
    <source>
        <dbReference type="PROSITE-ProRule" id="PRU00320"/>
    </source>
</evidence>
<feature type="DNA-binding region" description="H-T-H motif" evidence="1">
    <location>
        <begin position="28"/>
        <end position="48"/>
    </location>
</feature>
<name>A0AAV4HYC2_9GAST</name>
<evidence type="ECO:0000313" key="4">
    <source>
        <dbReference type="Proteomes" id="UP000762676"/>
    </source>
</evidence>
<dbReference type="AlphaFoldDB" id="A0AAV4HYC2"/>
<sequence length="208" mass="23737">MSKKKHSAYKIEFKLQILSEVEEKKLSKTEICKKHNIPNSTLSTILKDREKLQKAHDDSKFRPATKKMIFCSHEVLEDAVFAWLCQAMVMNVPLSGPVVIGKATFSKMPGRGVEKSKCHATVSRVSPFQVDIGQVVFDLMGNLADGRHAPDMVQTKWVFKKEHYFLCLFIEEKGMESAMPTLRAFEIEKTIFSEATKTRQTTLDSFFK</sequence>
<gene>
    <name evidence="3" type="ORF">ElyMa_004620200</name>
</gene>
<dbReference type="EMBL" id="BMAT01009263">
    <property type="protein sequence ID" value="GFS02942.1"/>
    <property type="molecule type" value="Genomic_DNA"/>
</dbReference>
<protein>
    <submittedName>
        <fullName evidence="3">Tigger transposable element-derived protein 6</fullName>
    </submittedName>
</protein>
<proteinExistence type="predicted"/>
<dbReference type="Proteomes" id="UP000762676">
    <property type="component" value="Unassembled WGS sequence"/>
</dbReference>
<keyword evidence="4" id="KW-1185">Reference proteome</keyword>
<dbReference type="InterPro" id="IPR007889">
    <property type="entry name" value="HTH_Psq"/>
</dbReference>
<dbReference type="GO" id="GO:0005634">
    <property type="term" value="C:nucleus"/>
    <property type="evidence" value="ECO:0007669"/>
    <property type="project" value="UniProtKB-SubCell"/>
</dbReference>
<evidence type="ECO:0000259" key="2">
    <source>
        <dbReference type="PROSITE" id="PS50960"/>
    </source>
</evidence>
<feature type="domain" description="HTH psq-type" evidence="2">
    <location>
        <begin position="1"/>
        <end position="52"/>
    </location>
</feature>
<accession>A0AAV4HYC2</accession>
<dbReference type="Pfam" id="PF04218">
    <property type="entry name" value="CENP-B_N"/>
    <property type="match status" value="1"/>
</dbReference>
<reference evidence="3 4" key="1">
    <citation type="journal article" date="2021" name="Elife">
        <title>Chloroplast acquisition without the gene transfer in kleptoplastic sea slugs, Plakobranchus ocellatus.</title>
        <authorList>
            <person name="Maeda T."/>
            <person name="Takahashi S."/>
            <person name="Yoshida T."/>
            <person name="Shimamura S."/>
            <person name="Takaki Y."/>
            <person name="Nagai Y."/>
            <person name="Toyoda A."/>
            <person name="Suzuki Y."/>
            <person name="Arimoto A."/>
            <person name="Ishii H."/>
            <person name="Satoh N."/>
            <person name="Nishiyama T."/>
            <person name="Hasebe M."/>
            <person name="Maruyama T."/>
            <person name="Minagawa J."/>
            <person name="Obokata J."/>
            <person name="Shigenobu S."/>
        </authorList>
    </citation>
    <scope>NUCLEOTIDE SEQUENCE [LARGE SCALE GENOMIC DNA]</scope>
</reference>
<dbReference type="GO" id="GO:0003677">
    <property type="term" value="F:DNA binding"/>
    <property type="evidence" value="ECO:0007669"/>
    <property type="project" value="UniProtKB-UniRule"/>
</dbReference>